<dbReference type="InterPro" id="IPR000089">
    <property type="entry name" value="Biotin_lipoyl"/>
</dbReference>
<dbReference type="InterPro" id="IPR053217">
    <property type="entry name" value="ACC_Biotin_Carrier"/>
</dbReference>
<dbReference type="Gene3D" id="2.40.50.100">
    <property type="match status" value="1"/>
</dbReference>
<dbReference type="PANTHER" id="PTHR47597:SF1">
    <property type="entry name" value="IS A MEMBER OF THE PF|00364 BIOTIN-REQUIRING ENZYMES FAMILY-RELATED"/>
    <property type="match status" value="1"/>
</dbReference>
<dbReference type="SUPFAM" id="SSF51230">
    <property type="entry name" value="Single hybrid motif"/>
    <property type="match status" value="1"/>
</dbReference>
<name>A0A4Y1R4Y4_PRUDU</name>
<dbReference type="PANTHER" id="PTHR47597">
    <property type="entry name" value="IS A MEMBER OF THE PF|00364 BIOTIN-REQUIRING ENZYMES FAMILY-RELATED"/>
    <property type="match status" value="1"/>
</dbReference>
<dbReference type="Pfam" id="PF00364">
    <property type="entry name" value="Biotin_lipoyl"/>
    <property type="match status" value="1"/>
</dbReference>
<feature type="domain" description="Lipoyl-binding" evidence="1">
    <location>
        <begin position="214"/>
        <end position="265"/>
    </location>
</feature>
<accession>A0A4Y1R4Y4</accession>
<evidence type="ECO:0000259" key="1">
    <source>
        <dbReference type="Pfam" id="PF00364"/>
    </source>
</evidence>
<organism evidence="2">
    <name type="scientific">Prunus dulcis</name>
    <name type="common">Almond</name>
    <name type="synonym">Amygdalus dulcis</name>
    <dbReference type="NCBI Taxonomy" id="3755"/>
    <lineage>
        <taxon>Eukaryota</taxon>
        <taxon>Viridiplantae</taxon>
        <taxon>Streptophyta</taxon>
        <taxon>Embryophyta</taxon>
        <taxon>Tracheophyta</taxon>
        <taxon>Spermatophyta</taxon>
        <taxon>Magnoliopsida</taxon>
        <taxon>eudicotyledons</taxon>
        <taxon>Gunneridae</taxon>
        <taxon>Pentapetalae</taxon>
        <taxon>rosids</taxon>
        <taxon>fabids</taxon>
        <taxon>Rosales</taxon>
        <taxon>Rosaceae</taxon>
        <taxon>Amygdaloideae</taxon>
        <taxon>Amygdaleae</taxon>
        <taxon>Prunus</taxon>
    </lineage>
</organism>
<dbReference type="AlphaFoldDB" id="A0A4Y1R4Y4"/>
<proteinExistence type="predicted"/>
<gene>
    <name evidence="2" type="ORF">Prudu_008631</name>
</gene>
<dbReference type="InterPro" id="IPR011053">
    <property type="entry name" value="Single_hybrid_motif"/>
</dbReference>
<evidence type="ECO:0000313" key="2">
    <source>
        <dbReference type="EMBL" id="BBG99056.1"/>
    </source>
</evidence>
<reference evidence="2" key="1">
    <citation type="journal article" date="2019" name="Science">
        <title>Mutation of a bHLH transcription factor allowed almond domestication.</title>
        <authorList>
            <person name="Sanchez-Perez R."/>
            <person name="Pavan S."/>
            <person name="Mazzeo R."/>
            <person name="Moldovan C."/>
            <person name="Aiese Cigliano R."/>
            <person name="Del Cueto J."/>
            <person name="Ricciardi F."/>
            <person name="Lotti C."/>
            <person name="Ricciardi L."/>
            <person name="Dicenta F."/>
            <person name="Lopez-Marques R.L."/>
            <person name="Lindberg Moller B."/>
        </authorList>
    </citation>
    <scope>NUCLEOTIDE SEQUENCE</scope>
</reference>
<dbReference type="EMBL" id="AP019299">
    <property type="protein sequence ID" value="BBG99056.1"/>
    <property type="molecule type" value="Genomic_DNA"/>
</dbReference>
<dbReference type="FunFam" id="2.40.50.100:FF:000059">
    <property type="entry name" value="Biotin/lipoyl attachment domain-containing protein"/>
    <property type="match status" value="1"/>
</dbReference>
<sequence>MGSLGTLNAKITNLNFGRTRVEILQSSGLKPWTGQKPQLYSCLSISRRPDKFGVEMMNESISYHLSVDDVTAATSVEDGPAESRDSGSTNQLIPNFDEVESLVTTICDTTSVAEFELKIGGFRLHVLRELTEKISTLPPPIPAPVSVNASAEAPASNGSVPTQSLAITRQEHSSRNIQTLLDRAADDGLVLIHSPRVGLFRRSRTIKGKRAPPSCKEKQIVKEGQVICYIEQLGGELPIESDVSGRSSKILREDGDPVGYGDALIAVLPSFPGIKKLHP</sequence>
<protein>
    <submittedName>
        <fullName evidence="2">Single hybrid motif superfamily protein</fullName>
    </submittedName>
</protein>
<dbReference type="CDD" id="cd06850">
    <property type="entry name" value="biotinyl_domain"/>
    <property type="match status" value="1"/>
</dbReference>